<dbReference type="OrthoDB" id="6957847at2"/>
<dbReference type="RefSeq" id="WP_137257764.1">
    <property type="nucleotide sequence ID" value="NZ_JBHSPQ010000003.1"/>
</dbReference>
<dbReference type="InterPro" id="IPR036170">
    <property type="entry name" value="YezG-like_sf"/>
</dbReference>
<sequence>MSIPDQASLETIGLAMVKGVPEGWAKAVLTVSAVAATMETQLAVEMLDGSVEAGLSIDVEAQMACDDLRDAMYEEGKGTWYNAVFSVTPGDGIEAEFDYDNPPFDGGGTPDLLEDDQRAYPRDAVHLPSWHPSRSE</sequence>
<dbReference type="EMBL" id="SZPZ01000004">
    <property type="protein sequence ID" value="TKK76900.1"/>
    <property type="molecule type" value="Genomic_DNA"/>
</dbReference>
<comment type="caution">
    <text evidence="1">The sequence shown here is derived from an EMBL/GenBank/DDBJ whole genome shotgun (WGS) entry which is preliminary data.</text>
</comment>
<evidence type="ECO:0000313" key="1">
    <source>
        <dbReference type="EMBL" id="TKK76900.1"/>
    </source>
</evidence>
<evidence type="ECO:0008006" key="3">
    <source>
        <dbReference type="Google" id="ProtNLM"/>
    </source>
</evidence>
<accession>A0A4U3LMN5</accession>
<proteinExistence type="predicted"/>
<protein>
    <recommendedName>
        <fullName evidence="3">DUF600 family protein</fullName>
    </recommendedName>
</protein>
<dbReference type="SUPFAM" id="SSF160424">
    <property type="entry name" value="BH3703-like"/>
    <property type="match status" value="1"/>
</dbReference>
<gene>
    <name evidence="1" type="ORF">FDA38_31720</name>
</gene>
<dbReference type="AlphaFoldDB" id="A0A4U3LMN5"/>
<evidence type="ECO:0000313" key="2">
    <source>
        <dbReference type="Proteomes" id="UP000305836"/>
    </source>
</evidence>
<name>A0A4U3LMN5_9ACTN</name>
<organism evidence="1 2">
    <name type="scientific">Kribbella jiaozuonensis</name>
    <dbReference type="NCBI Taxonomy" id="2575441"/>
    <lineage>
        <taxon>Bacteria</taxon>
        <taxon>Bacillati</taxon>
        <taxon>Actinomycetota</taxon>
        <taxon>Actinomycetes</taxon>
        <taxon>Propionibacteriales</taxon>
        <taxon>Kribbellaceae</taxon>
        <taxon>Kribbella</taxon>
    </lineage>
</organism>
<dbReference type="Proteomes" id="UP000305836">
    <property type="component" value="Unassembled WGS sequence"/>
</dbReference>
<keyword evidence="2" id="KW-1185">Reference proteome</keyword>
<reference evidence="1 2" key="1">
    <citation type="submission" date="2019-04" db="EMBL/GenBank/DDBJ databases">
        <title>Kribbella sp. NEAU-THZ 27 nov., a novel actinomycete isolated from soil.</title>
        <authorList>
            <person name="Duan L."/>
        </authorList>
    </citation>
    <scope>NUCLEOTIDE SEQUENCE [LARGE SCALE GENOMIC DNA]</scope>
    <source>
        <strain evidence="2">NEAU-THZ27</strain>
    </source>
</reference>